<dbReference type="CDD" id="cd15047">
    <property type="entry name" value="7tmC_GABA-B-like"/>
    <property type="match status" value="1"/>
</dbReference>
<feature type="transmembrane region" description="Helical" evidence="10">
    <location>
        <begin position="700"/>
        <end position="721"/>
    </location>
</feature>
<evidence type="ECO:0000256" key="8">
    <source>
        <dbReference type="ARBA" id="ARBA00023224"/>
    </source>
</evidence>
<feature type="signal peptide" evidence="11">
    <location>
        <begin position="1"/>
        <end position="20"/>
    </location>
</feature>
<dbReference type="Pfam" id="PF00003">
    <property type="entry name" value="7tm_3"/>
    <property type="match status" value="1"/>
</dbReference>
<feature type="transmembrane region" description="Helical" evidence="10">
    <location>
        <begin position="783"/>
        <end position="804"/>
    </location>
</feature>
<dbReference type="eggNOG" id="KOG1055">
    <property type="taxonomic scope" value="Eukaryota"/>
</dbReference>
<evidence type="ECO:0000256" key="11">
    <source>
        <dbReference type="SAM" id="SignalP"/>
    </source>
</evidence>
<feature type="transmembrane region" description="Helical" evidence="10">
    <location>
        <begin position="666"/>
        <end position="688"/>
    </location>
</feature>
<comment type="subcellular location">
    <subcellularLocation>
        <location evidence="1">Membrane</location>
        <topology evidence="1">Multi-pass membrane protein</topology>
    </subcellularLocation>
</comment>
<organism evidence="13 14">
    <name type="scientific">Thalassiosira oceanica</name>
    <name type="common">Marine diatom</name>
    <dbReference type="NCBI Taxonomy" id="159749"/>
    <lineage>
        <taxon>Eukaryota</taxon>
        <taxon>Sar</taxon>
        <taxon>Stramenopiles</taxon>
        <taxon>Ochrophyta</taxon>
        <taxon>Bacillariophyta</taxon>
        <taxon>Coscinodiscophyceae</taxon>
        <taxon>Thalassiosirophycidae</taxon>
        <taxon>Thalassiosirales</taxon>
        <taxon>Thalassiosiraceae</taxon>
        <taxon>Thalassiosira</taxon>
    </lineage>
</organism>
<dbReference type="OrthoDB" id="40097at2759"/>
<dbReference type="AlphaFoldDB" id="K0S9Y8"/>
<feature type="transmembrane region" description="Helical" evidence="10">
    <location>
        <begin position="741"/>
        <end position="762"/>
    </location>
</feature>
<evidence type="ECO:0000256" key="5">
    <source>
        <dbReference type="ARBA" id="ARBA00023136"/>
    </source>
</evidence>
<keyword evidence="8" id="KW-0807">Transducer</keyword>
<evidence type="ECO:0000313" key="13">
    <source>
        <dbReference type="EMBL" id="EJK62988.1"/>
    </source>
</evidence>
<feature type="chain" id="PRO_5003836936" description="G-protein coupled receptors family 3 profile domain-containing protein" evidence="11">
    <location>
        <begin position="21"/>
        <end position="1024"/>
    </location>
</feature>
<keyword evidence="14" id="KW-1185">Reference proteome</keyword>
<keyword evidence="7" id="KW-0325">Glycoprotein</keyword>
<evidence type="ECO:0000256" key="6">
    <source>
        <dbReference type="ARBA" id="ARBA00023170"/>
    </source>
</evidence>
<evidence type="ECO:0000256" key="10">
    <source>
        <dbReference type="SAM" id="Phobius"/>
    </source>
</evidence>
<keyword evidence="3 10" id="KW-1133">Transmembrane helix</keyword>
<dbReference type="PANTHER" id="PTHR10519:SF20">
    <property type="entry name" value="G-PROTEIN COUPLED RECEPTOR 156-RELATED"/>
    <property type="match status" value="1"/>
</dbReference>
<dbReference type="GO" id="GO:0038039">
    <property type="term" value="C:G protein-coupled receptor heterodimeric complex"/>
    <property type="evidence" value="ECO:0007669"/>
    <property type="project" value="TreeGrafter"/>
</dbReference>
<accession>K0S9Y8</accession>
<evidence type="ECO:0000256" key="2">
    <source>
        <dbReference type="ARBA" id="ARBA00022692"/>
    </source>
</evidence>
<evidence type="ECO:0000259" key="12">
    <source>
        <dbReference type="PROSITE" id="PS50259"/>
    </source>
</evidence>
<dbReference type="Gene3D" id="2.10.50.10">
    <property type="entry name" value="Tumor Necrosis Factor Receptor, subunit A, domain 2"/>
    <property type="match status" value="1"/>
</dbReference>
<evidence type="ECO:0000313" key="14">
    <source>
        <dbReference type="Proteomes" id="UP000266841"/>
    </source>
</evidence>
<dbReference type="PRINTS" id="PR01176">
    <property type="entry name" value="GABABRECEPTR"/>
</dbReference>
<dbReference type="EMBL" id="AGNL01018498">
    <property type="protein sequence ID" value="EJK62988.1"/>
    <property type="molecule type" value="Genomic_DNA"/>
</dbReference>
<feature type="compositionally biased region" description="Low complexity" evidence="9">
    <location>
        <begin position="544"/>
        <end position="553"/>
    </location>
</feature>
<dbReference type="PROSITE" id="PS50259">
    <property type="entry name" value="G_PROTEIN_RECEP_F3_4"/>
    <property type="match status" value="1"/>
</dbReference>
<evidence type="ECO:0000256" key="3">
    <source>
        <dbReference type="ARBA" id="ARBA00022989"/>
    </source>
</evidence>
<comment type="caution">
    <text evidence="13">The sequence shown here is derived from an EMBL/GenBank/DDBJ whole genome shotgun (WGS) entry which is preliminary data.</text>
</comment>
<dbReference type="Proteomes" id="UP000266841">
    <property type="component" value="Unassembled WGS sequence"/>
</dbReference>
<protein>
    <recommendedName>
        <fullName evidence="12">G-protein coupled receptors family 3 profile domain-containing protein</fullName>
    </recommendedName>
</protein>
<reference evidence="13 14" key="1">
    <citation type="journal article" date="2012" name="Genome Biol.">
        <title>Genome and low-iron response of an oceanic diatom adapted to chronic iron limitation.</title>
        <authorList>
            <person name="Lommer M."/>
            <person name="Specht M."/>
            <person name="Roy A.S."/>
            <person name="Kraemer L."/>
            <person name="Andreson R."/>
            <person name="Gutowska M.A."/>
            <person name="Wolf J."/>
            <person name="Bergner S.V."/>
            <person name="Schilhabel M.B."/>
            <person name="Klostermeier U.C."/>
            <person name="Beiko R.G."/>
            <person name="Rosenstiel P."/>
            <person name="Hippler M."/>
            <person name="Laroche J."/>
        </authorList>
    </citation>
    <scope>NUCLEOTIDE SEQUENCE [LARGE SCALE GENOMIC DNA]</scope>
    <source>
        <strain evidence="13 14">CCMP1005</strain>
    </source>
</reference>
<keyword evidence="11" id="KW-0732">Signal</keyword>
<feature type="transmembrane region" description="Helical" evidence="10">
    <location>
        <begin position="873"/>
        <end position="897"/>
    </location>
</feature>
<dbReference type="InterPro" id="IPR028082">
    <property type="entry name" value="Peripla_BP_I"/>
</dbReference>
<dbReference type="SUPFAM" id="SSF53822">
    <property type="entry name" value="Periplasmic binding protein-like I"/>
    <property type="match status" value="1"/>
</dbReference>
<sequence length="1024" mass="110536">MAPLLAPIILLMSALPSGLASDGAAGPYPPLSDAASAVLGDVRSFADLRPCEATSAELARYGPDDALAPCLLYDIRDYVPAGGEESPGRRRDQADEAREDRVGSDHSTTSASGRELREKAARSLESEGTAEVALVQVTPSNCNNHRDGAVTSVRLLNSSNAGRGFGIGYRSAGGVSSGLALGREEGDRSVKFRLVSIVGGNPANVGNDVFTEVHVFLLDSALRQIGNAAFILGSCSFASSADKPVALENRKVVLSQVGPPGFYDPASNPYVFGIHVNSDTYPLPALSALTFRLQAEGRATSTQQVRALYRDRSEFFKSTCESAVNAATERGFDVTAIEYNPDGDDDGDGVPNSQDDEHVRALADRLCPPSDGDGTPRGTHHPAIFACVNQEVDVVIGRLRENGCRPVSAWFTTATWGWATANPETIPYFQGGGQWHENFKYGDEFFETGQAVLDYGLEEYGYLGNYDHVVSYAMPMFLAKLLQSYFRVQDSPDVAASLGDGNYEIIRRHLMNINVDTIFGPVSFNEYQRNNGRGAAGTQWIPASSVSSSSSRGSNEDSGEGETMDEATVFKQGCVSPLDQANTAIVIPSPSSSDCDAGSYVNGLSIESEPALLATKCAACPADTFTALPSSEMQCAACPEGSSTMDESGSTRCVTVEQNLIGGLEYMGYVLVAISWSMSLGYLAWVMLNRKNSVVKISQPEFLVMMCVGAMISSSAIIPWSNAQASVGGDVDAASRNCMTWPWLYSIGWTLMFSSLTAKSVRLNKVATNSMNMQRKTVNAKDMYFIVVIVLLLDIAILTAWTVVDPLQWTRSVVGTSVAEAGVVTIDSFGKCGSSGNMFAFLGPIIAVHVTLIAVTLGLLWKVRNIGDRYQEFKYVAIASVYICELLLLGVPILVAVQDSAPARYIVITGVIFLSDTGVMAFIFLPKIKYAKEGLPEGMTVVESMNLPSLKMSFKSIIQLMDKRLLSQGKEIEKLKWEVKRKDEELCELRNKTSDMSKDVWGIESQMEESKRPTLDEHAFPLPT</sequence>
<keyword evidence="2 10" id="KW-0812">Transmembrane</keyword>
<feature type="compositionally biased region" description="Basic and acidic residues" evidence="9">
    <location>
        <begin position="114"/>
        <end position="123"/>
    </location>
</feature>
<dbReference type="GO" id="GO:0004965">
    <property type="term" value="F:G protein-coupled GABA receptor activity"/>
    <property type="evidence" value="ECO:0007669"/>
    <property type="project" value="InterPro"/>
</dbReference>
<keyword evidence="6" id="KW-0675">Receptor</keyword>
<evidence type="ECO:0000256" key="4">
    <source>
        <dbReference type="ARBA" id="ARBA00023040"/>
    </source>
</evidence>
<keyword evidence="5 10" id="KW-0472">Membrane</keyword>
<dbReference type="InterPro" id="IPR017978">
    <property type="entry name" value="GPCR_3_C"/>
</dbReference>
<feature type="transmembrane region" description="Helical" evidence="10">
    <location>
        <begin position="903"/>
        <end position="925"/>
    </location>
</feature>
<feature type="region of interest" description="Disordered" evidence="9">
    <location>
        <begin position="81"/>
        <end position="123"/>
    </location>
</feature>
<feature type="region of interest" description="Disordered" evidence="9">
    <location>
        <begin position="535"/>
        <end position="564"/>
    </location>
</feature>
<feature type="region of interest" description="Disordered" evidence="9">
    <location>
        <begin position="1000"/>
        <end position="1024"/>
    </location>
</feature>
<feature type="compositionally biased region" description="Basic and acidic residues" evidence="9">
    <location>
        <begin position="86"/>
        <end position="104"/>
    </location>
</feature>
<feature type="transmembrane region" description="Helical" evidence="10">
    <location>
        <begin position="838"/>
        <end position="861"/>
    </location>
</feature>
<evidence type="ECO:0000256" key="7">
    <source>
        <dbReference type="ARBA" id="ARBA00023180"/>
    </source>
</evidence>
<dbReference type="PANTHER" id="PTHR10519">
    <property type="entry name" value="GABA-B RECEPTOR"/>
    <property type="match status" value="1"/>
</dbReference>
<feature type="compositionally biased region" description="Basic and acidic residues" evidence="9">
    <location>
        <begin position="1008"/>
        <end position="1024"/>
    </location>
</feature>
<name>K0S9Y8_THAOC</name>
<evidence type="ECO:0000256" key="9">
    <source>
        <dbReference type="SAM" id="MobiDB-lite"/>
    </source>
</evidence>
<keyword evidence="4" id="KW-0297">G-protein coupled receptor</keyword>
<dbReference type="InterPro" id="IPR002455">
    <property type="entry name" value="GPCR3_GABA-B"/>
</dbReference>
<proteinExistence type="predicted"/>
<feature type="domain" description="G-protein coupled receptors family 3 profile" evidence="12">
    <location>
        <begin position="738"/>
        <end position="928"/>
    </location>
</feature>
<evidence type="ECO:0000256" key="1">
    <source>
        <dbReference type="ARBA" id="ARBA00004141"/>
    </source>
</evidence>
<gene>
    <name evidence="13" type="ORF">THAOC_16381</name>
</gene>